<proteinExistence type="inferred from homology"/>
<accession>A0A176WQM6</accession>
<feature type="transmembrane region" description="Helical" evidence="1">
    <location>
        <begin position="807"/>
        <end position="829"/>
    </location>
</feature>
<evidence type="ECO:0000313" key="4">
    <source>
        <dbReference type="EMBL" id="OAE35409.1"/>
    </source>
</evidence>
<comment type="function">
    <text evidence="1">Involved in inositol deacylation of GPI-anchored proteins which plays important roles in the quality control and ER-associated degradation of GPI-anchored proteins.</text>
</comment>
<evidence type="ECO:0000259" key="3">
    <source>
        <dbReference type="Pfam" id="PF07819"/>
    </source>
</evidence>
<protein>
    <recommendedName>
        <fullName evidence="1">GPI inositol-deacylase</fullName>
        <ecNumber evidence="1">3.1.-.-</ecNumber>
    </recommendedName>
</protein>
<evidence type="ECO:0000256" key="1">
    <source>
        <dbReference type="RuleBase" id="RU365011"/>
    </source>
</evidence>
<organism evidence="4 5">
    <name type="scientific">Marchantia polymorpha subsp. ruderalis</name>
    <dbReference type="NCBI Taxonomy" id="1480154"/>
    <lineage>
        <taxon>Eukaryota</taxon>
        <taxon>Viridiplantae</taxon>
        <taxon>Streptophyta</taxon>
        <taxon>Embryophyta</taxon>
        <taxon>Marchantiophyta</taxon>
        <taxon>Marchantiopsida</taxon>
        <taxon>Marchantiidae</taxon>
        <taxon>Marchantiales</taxon>
        <taxon>Marchantiaceae</taxon>
        <taxon>Marchantia</taxon>
    </lineage>
</organism>
<evidence type="ECO:0000313" key="5">
    <source>
        <dbReference type="Proteomes" id="UP000077202"/>
    </source>
</evidence>
<feature type="transmembrane region" description="Helical" evidence="1">
    <location>
        <begin position="1007"/>
        <end position="1026"/>
    </location>
</feature>
<dbReference type="EC" id="3.1.-.-" evidence="1"/>
<comment type="caution">
    <text evidence="4">The sequence shown here is derived from an EMBL/GenBank/DDBJ whole genome shotgun (WGS) entry which is preliminary data.</text>
</comment>
<feature type="transmembrane region" description="Helical" evidence="1">
    <location>
        <begin position="1076"/>
        <end position="1096"/>
    </location>
</feature>
<keyword evidence="1" id="KW-1133">Transmembrane helix</keyword>
<feature type="transmembrane region" description="Helical" evidence="1">
    <location>
        <begin position="912"/>
        <end position="936"/>
    </location>
</feature>
<dbReference type="GO" id="GO:0005789">
    <property type="term" value="C:endoplasmic reticulum membrane"/>
    <property type="evidence" value="ECO:0007669"/>
    <property type="project" value="UniProtKB-SubCell"/>
</dbReference>
<keyword evidence="1" id="KW-0472">Membrane</keyword>
<feature type="transmembrane region" description="Helical" evidence="1">
    <location>
        <begin position="757"/>
        <end position="776"/>
    </location>
</feature>
<feature type="domain" description="GPI inositol-deacylase PGAP1-like alpha/beta" evidence="3">
    <location>
        <begin position="82"/>
        <end position="362"/>
    </location>
</feature>
<keyword evidence="1" id="KW-0256">Endoplasmic reticulum</keyword>
<keyword evidence="1" id="KW-0813">Transport</keyword>
<keyword evidence="1" id="KW-0378">Hydrolase</keyword>
<dbReference type="GO" id="GO:0016788">
    <property type="term" value="F:hydrolase activity, acting on ester bonds"/>
    <property type="evidence" value="ECO:0007669"/>
    <property type="project" value="InterPro"/>
</dbReference>
<keyword evidence="1" id="KW-0653">Protein transport</keyword>
<dbReference type="InterPro" id="IPR029058">
    <property type="entry name" value="AB_hydrolase_fold"/>
</dbReference>
<name>A0A176WQM6_MARPO</name>
<dbReference type="PANTHER" id="PTHR47346:SF1">
    <property type="entry name" value="GPI INOSITOL-DEACYLASE"/>
    <property type="match status" value="1"/>
</dbReference>
<dbReference type="Pfam" id="PF07819">
    <property type="entry name" value="PGAP1"/>
    <property type="match status" value="1"/>
</dbReference>
<feature type="region of interest" description="Disordered" evidence="2">
    <location>
        <begin position="957"/>
        <end position="976"/>
    </location>
</feature>
<keyword evidence="1" id="KW-0812">Transmembrane</keyword>
<dbReference type="EMBL" id="LVLJ01000172">
    <property type="protein sequence ID" value="OAE35409.1"/>
    <property type="molecule type" value="Genomic_DNA"/>
</dbReference>
<comment type="similarity">
    <text evidence="1">Belongs to the GPI inositol-deacylase family.</text>
</comment>
<comment type="subcellular location">
    <subcellularLocation>
        <location evidence="1">Endoplasmic reticulum membrane</location>
    </subcellularLocation>
</comment>
<dbReference type="SUPFAM" id="SSF53474">
    <property type="entry name" value="alpha/beta-Hydrolases"/>
    <property type="match status" value="1"/>
</dbReference>
<dbReference type="Proteomes" id="UP000077202">
    <property type="component" value="Unassembled WGS sequence"/>
</dbReference>
<dbReference type="InterPro" id="IPR012908">
    <property type="entry name" value="PGAP1-ab_dom-like"/>
</dbReference>
<dbReference type="GO" id="GO:0015031">
    <property type="term" value="P:protein transport"/>
    <property type="evidence" value="ECO:0007669"/>
    <property type="project" value="UniProtKB-KW"/>
</dbReference>
<dbReference type="Gene3D" id="3.40.50.1820">
    <property type="entry name" value="alpha/beta hydrolase"/>
    <property type="match status" value="1"/>
</dbReference>
<gene>
    <name evidence="4" type="ORF">AXG93_2587s1240</name>
</gene>
<reference evidence="4" key="1">
    <citation type="submission" date="2016-03" db="EMBL/GenBank/DDBJ databases">
        <title>Mechanisms controlling the formation of the plant cell surface in tip-growing cells are functionally conserved among land plants.</title>
        <authorList>
            <person name="Honkanen S."/>
            <person name="Jones V.A."/>
            <person name="Morieri G."/>
            <person name="Champion C."/>
            <person name="Hetherington A.J."/>
            <person name="Kelly S."/>
            <person name="Saint-Marcoux D."/>
            <person name="Proust H."/>
            <person name="Prescott H."/>
            <person name="Dolan L."/>
        </authorList>
    </citation>
    <scope>NUCLEOTIDE SEQUENCE [LARGE SCALE GENOMIC DNA]</scope>
    <source>
        <tissue evidence="4">Whole gametophyte</tissue>
    </source>
</reference>
<evidence type="ECO:0000256" key="2">
    <source>
        <dbReference type="SAM" id="MobiDB-lite"/>
    </source>
</evidence>
<feature type="transmembrane region" description="Helical" evidence="1">
    <location>
        <begin position="835"/>
        <end position="865"/>
    </location>
</feature>
<keyword evidence="5" id="KW-1185">Reference proteome</keyword>
<sequence length="1313" mass="145324">MGLMSRSFRIGVVVSIVVAGWILGSGLVWLLTPVPNGCNMTFMYPTYIPISPPLNMTSNRYAIYLYHEGWKKIDNELHLLKLSGVPVLFIPGNGGSYKQVRSIAAESDRAYYGGPFEESFFQQAGFTSQEAGSSSLGGLRKDVLYTAQEQYANKLDWFTVDLEGEHSAMDGRILEEHTDYVVQAINRILDRYKESMEARSIQTKDTGEFLPKSVILVGHSMGGFVARAAVVHPQLRKGAVETIVTLSSPHLLAPLPLQPSLGHFFTRVNDAWRKGYETPPTRTGRKRNTEPPLGRVVVVSVFGGTQDYQVRSRFASLEGIVPPTHGLTIGAPGMLNVWLSMEHQSILWCNQLVVQVAHTLLQLVDKKTGQPFDHPQMRLAVFVAKLRSALPQVFGWLPSSSSQLLDGLDDTNENRVQTTGEQRRLVAEGGKLVKGDGTSKLTEGAENIAFSCPKSTRWIVESKEKDLEVEQPTVTVLAMDGRRRWMDIQRMAAKGKSWFTLVTNLAPCTGVRVHLWPEKAKNAEGEKALNQRLLEVTMKMAQIPAGPSQAQIEPGGQTEQPPPSGVLHLSALDLQGFRYLTISVAPRPTVSGRPPPAASMAVGQFYNPKDGKTVFSPWWLLSSTYKQQGLIIKENHPIVADFSMAVSLGTLPMSLEINTTSCGSTDSVLAKSKPTESELMSLCKLRCFPPVVLVWDPPSGLEVFPNLYHETISVDSSPAIWGSRYGSEKTTVLLLVDPHCEYRVSMKVSLFAAASRFLLMHSLQVAAVTVAVLFFAMMRQARAWELDAPVPSVLNCVESNMMFPFPFITFALGPLAVYVMLTVFGTHVVPPLLSFVAVSSFCYIFANGAIAVLAICSMTVFYTAASLQVFLKIRWQSWEGRWHTRGLRWLLTCMSGCSTLQVVRTVRAKPTLTVAVVATVLVYLVHPALGLIILLLAHAWSCHGALCRYSLSHRQQKNLPRPSKRGNSPGKGVEGWKGQVDGFPSLESSGTTFGETQLEVFHQRQGLLLLHLLATIMFMPSLVAWIQRPGMDRTLPSFVDSFLSFGLILHGLYASNSDANISLFSKLRLTGLPLEYAGLSVFYAVAGIYCYISGLALAPYRAFHAMAVIGYITTVYRLREKGVRGKVSNLTEWMTRQREERGLREEESVKVCEILGVAVHTSLTANALPDIYANKLNSPVSSHMQRKRRWTLEPDNVTYPASVVEWSEAGWSFLKGQILYSVFELSLPLLPGILDTFIPSPPTKWLHIFQAVRLPDFWDSALESTATDTRGQGTQAYNIQLTGPSIQRAGYCKEKEVACWWTVSERAQRLVVS</sequence>
<dbReference type="PANTHER" id="PTHR47346">
    <property type="entry name" value="HYDROLASES, ACTING ON ESTER BOND"/>
    <property type="match status" value="1"/>
</dbReference>
<feature type="transmembrane region" description="Helical" evidence="1">
    <location>
        <begin position="12"/>
        <end position="31"/>
    </location>
</feature>